<feature type="chain" id="PRO_5045842386" description="Lipoprotein" evidence="2">
    <location>
        <begin position="29"/>
        <end position="697"/>
    </location>
</feature>
<comment type="caution">
    <text evidence="3">The sequence shown here is derived from an EMBL/GenBank/DDBJ whole genome shotgun (WGS) entry which is preliminary data.</text>
</comment>
<keyword evidence="2" id="KW-0732">Signal</keyword>
<proteinExistence type="predicted"/>
<keyword evidence="4" id="KW-1185">Reference proteome</keyword>
<protein>
    <recommendedName>
        <fullName evidence="5">Lipoprotein</fullName>
    </recommendedName>
</protein>
<accession>A0ABU0LZ63</accession>
<reference evidence="3" key="1">
    <citation type="submission" date="2023-07" db="EMBL/GenBank/DDBJ databases">
        <title>Genomic Encyclopedia of Type Strains, Phase IV (KMG-IV): sequencing the most valuable type-strain genomes for metagenomic binning, comparative biology and taxonomic classification.</title>
        <authorList>
            <person name="Goeker M."/>
        </authorList>
    </citation>
    <scope>NUCLEOTIDE SEQUENCE [LARGE SCALE GENOMIC DNA]</scope>
    <source>
        <strain evidence="3">DSM 21204</strain>
    </source>
</reference>
<evidence type="ECO:0000313" key="4">
    <source>
        <dbReference type="Proteomes" id="UP001240643"/>
    </source>
</evidence>
<evidence type="ECO:0000256" key="2">
    <source>
        <dbReference type="SAM" id="SignalP"/>
    </source>
</evidence>
<organism evidence="3 4">
    <name type="scientific">Mycoplasmoides fastidiosum</name>
    <dbReference type="NCBI Taxonomy" id="92758"/>
    <lineage>
        <taxon>Bacteria</taxon>
        <taxon>Bacillati</taxon>
        <taxon>Mycoplasmatota</taxon>
        <taxon>Mycoplasmoidales</taxon>
        <taxon>Mycoplasmoidaceae</taxon>
        <taxon>Mycoplasmoides</taxon>
    </lineage>
</organism>
<name>A0ABU0LZ63_9BACT</name>
<dbReference type="PROSITE" id="PS51257">
    <property type="entry name" value="PROKAR_LIPOPROTEIN"/>
    <property type="match status" value="1"/>
</dbReference>
<sequence>MKKLNLFKKNKLWLASLGLTTTSSLVLAACASQKQTPNNNAGNNSGNSNNQNNNSGTETPKEPVVPSTPAVPEAKVATEAQKALVNAVLANPGVQKVLQVKVQASQKTIIDHIKTVTLIDTFNQTTVAESIKNLGKPEDSAADAKTSTVNALIKTLETNVTSATAEVVPTGEKANFAQALTKVKTDAANLLTSLNDLPKDNPKVLEDLETKLTTALTQFISATGTETATKLTTLINAKNEYESGVKKVAEKLVAAEQKAFVLDSATSALANYVNTKVATFLTVGNDKDKHTATLNNLVAQVRTGVLGTLGFSVWTAGNLNTKEAKRNLPAGIEESTKTTQLYTIIAGLADQEASWNTVTAALKSLTYHQSLLTKTESAINLLALYIEQAMPVDTARLNAYLVHDKSNIVKLLQAATGTNVINIISDIANSLANYEKYLVAGTGSGAQAKLVQDLDDLSKQLTESSQAANKTAVDALKTAAAGLVTKFAAFRTEWDKTKVAELLWNKNDKTTVYPLLVQATGLNQAIGVTKDFGDVTEVVGHVETLATTINQITTALDAMVNKQANPLFTKLTAIVNDIKGTTDGTFGKVLTDFVGKTFSTGKTNADAIATAAKAGYVYTDLVQGKARSGTTAANLTFEQLDAELKKLQAGNNKALTTILNLLNNQLRPNQGSQTFAQTRHLVDLFNNGNVLADSENH</sequence>
<evidence type="ECO:0000256" key="1">
    <source>
        <dbReference type="SAM" id="MobiDB-lite"/>
    </source>
</evidence>
<feature type="region of interest" description="Disordered" evidence="1">
    <location>
        <begin position="36"/>
        <end position="69"/>
    </location>
</feature>
<dbReference type="RefSeq" id="WP_256547306.1">
    <property type="nucleotide sequence ID" value="NZ_CP101809.1"/>
</dbReference>
<feature type="signal peptide" evidence="2">
    <location>
        <begin position="1"/>
        <end position="28"/>
    </location>
</feature>
<dbReference type="EMBL" id="JAUSWO010000001">
    <property type="protein sequence ID" value="MDQ0514001.1"/>
    <property type="molecule type" value="Genomic_DNA"/>
</dbReference>
<feature type="compositionally biased region" description="Low complexity" evidence="1">
    <location>
        <begin position="36"/>
        <end position="56"/>
    </location>
</feature>
<evidence type="ECO:0008006" key="5">
    <source>
        <dbReference type="Google" id="ProtNLM"/>
    </source>
</evidence>
<dbReference type="Proteomes" id="UP001240643">
    <property type="component" value="Unassembled WGS sequence"/>
</dbReference>
<gene>
    <name evidence="3" type="ORF">J2Z62_000439</name>
</gene>
<evidence type="ECO:0000313" key="3">
    <source>
        <dbReference type="EMBL" id="MDQ0514001.1"/>
    </source>
</evidence>